<organism evidence="2">
    <name type="scientific">uncultured Caudovirales phage</name>
    <dbReference type="NCBI Taxonomy" id="2100421"/>
    <lineage>
        <taxon>Viruses</taxon>
        <taxon>Duplodnaviria</taxon>
        <taxon>Heunggongvirae</taxon>
        <taxon>Uroviricota</taxon>
        <taxon>Caudoviricetes</taxon>
        <taxon>Peduoviridae</taxon>
        <taxon>Maltschvirus</taxon>
        <taxon>Maltschvirus maltsch</taxon>
    </lineage>
</organism>
<protein>
    <recommendedName>
        <fullName evidence="1">DUF6378 domain-containing protein</fullName>
    </recommendedName>
</protein>
<accession>A0A6J5QNC4</accession>
<sequence>MMKPPVFNNRTDVLTEADMLINGERNDSYGDPIDDFSTTADFWTIYLRRIVDRRQEFFLKPHDVAIMMMLLKTSRLSWSPEKRDHWTDSIGYSACGWDCIVREEGLPDAKQQ</sequence>
<evidence type="ECO:0000259" key="1">
    <source>
        <dbReference type="Pfam" id="PF19905"/>
    </source>
</evidence>
<dbReference type="EMBL" id="LR797078">
    <property type="protein sequence ID" value="CAB4185292.1"/>
    <property type="molecule type" value="Genomic_DNA"/>
</dbReference>
<dbReference type="Pfam" id="PF19905">
    <property type="entry name" value="DUF6378"/>
    <property type="match status" value="1"/>
</dbReference>
<name>A0A6J5QNC4_9CAUD</name>
<gene>
    <name evidence="2" type="ORF">UFOVP1130_27</name>
</gene>
<feature type="domain" description="DUF6378" evidence="1">
    <location>
        <begin position="13"/>
        <end position="98"/>
    </location>
</feature>
<reference evidence="2" key="1">
    <citation type="submission" date="2020-05" db="EMBL/GenBank/DDBJ databases">
        <authorList>
            <person name="Chiriac C."/>
            <person name="Salcher M."/>
            <person name="Ghai R."/>
            <person name="Kavagutti S V."/>
        </authorList>
    </citation>
    <scope>NUCLEOTIDE SEQUENCE</scope>
</reference>
<dbReference type="InterPro" id="IPR045958">
    <property type="entry name" value="DUF6378"/>
</dbReference>
<evidence type="ECO:0000313" key="2">
    <source>
        <dbReference type="EMBL" id="CAB4185292.1"/>
    </source>
</evidence>
<proteinExistence type="predicted"/>